<reference evidence="2 3" key="1">
    <citation type="submission" date="2017-05" db="EMBL/GenBank/DDBJ databases">
        <authorList>
            <person name="Varghese N."/>
            <person name="Submissions S."/>
        </authorList>
    </citation>
    <scope>NUCLEOTIDE SEQUENCE [LARGE SCALE GENOMIC DNA]</scope>
    <source>
        <strain evidence="2 3">DSM 25457</strain>
    </source>
</reference>
<proteinExistence type="predicted"/>
<evidence type="ECO:0000313" key="2">
    <source>
        <dbReference type="EMBL" id="SMP65790.1"/>
    </source>
</evidence>
<evidence type="ECO:0000256" key="1">
    <source>
        <dbReference type="SAM" id="MobiDB-lite"/>
    </source>
</evidence>
<dbReference type="EMBL" id="FXUG01000009">
    <property type="protein sequence ID" value="SMP65790.1"/>
    <property type="molecule type" value="Genomic_DNA"/>
</dbReference>
<keyword evidence="3" id="KW-1185">Reference proteome</keyword>
<name>A0ABY1QCM1_9BACT</name>
<evidence type="ECO:0000313" key="3">
    <source>
        <dbReference type="Proteomes" id="UP001158067"/>
    </source>
</evidence>
<sequence>MCRDKRTFRPAIHRCTGIRSIVFSCEWMRCTTILMVVSATLGQAAEGTLTLRVVDEASGEPIAARVELTRPTLVSPRAKTRNSRRDSIRVVRPLPARGTIGTSFGFVLEDSVKLNLKEGPYEFRVTRGPEYRVIRGNFAIEKTSEDEHVVSLPRILDMEALGWTSGDCLVPKSDDDLARRMSSEMLQVAWEEGGKTPLVDVHGGLAFYQMEGVKPEESTRTPVVDADLKTLDSLKRIAMSWRDSGRGPEQRMEPKVAIENPFAWPLPVYLASQQIDGCFVLGDWLRLDAMVSRPSSGRPYPDEMLPDNRSLGREAEQIYWEMLSAGFRMAPLAGTGEEARDHPVGYNRLYVATQANTSSMYERALANRMAARQDNADGDSTGQEPIAPNGSEEASQQQKWWDGVWRGESFVTNGPLLQPKLNGHLPGHVFQLGSGEELSLTPELTITVQDPVEYLEVIYNGMVHTTSKLDEFAKAGGRLKPIRVDQSGWALIRVVTLYEGHFRAATSAPWYFEVDGKPRISKRSVDFFQKWLADYEADLKSHRGRDLAAYAPFIRAARQFWQDRADQASHR</sequence>
<comment type="caution">
    <text evidence="2">The sequence shown here is derived from an EMBL/GenBank/DDBJ whole genome shotgun (WGS) entry which is preliminary data.</text>
</comment>
<accession>A0ABY1QCM1</accession>
<feature type="region of interest" description="Disordered" evidence="1">
    <location>
        <begin position="371"/>
        <end position="395"/>
    </location>
</feature>
<protein>
    <submittedName>
        <fullName evidence="2">Uncharacterized protein</fullName>
    </submittedName>
</protein>
<organism evidence="2 3">
    <name type="scientific">Neorhodopirellula lusitana</name>
    <dbReference type="NCBI Taxonomy" id="445327"/>
    <lineage>
        <taxon>Bacteria</taxon>
        <taxon>Pseudomonadati</taxon>
        <taxon>Planctomycetota</taxon>
        <taxon>Planctomycetia</taxon>
        <taxon>Pirellulales</taxon>
        <taxon>Pirellulaceae</taxon>
        <taxon>Neorhodopirellula</taxon>
    </lineage>
</organism>
<gene>
    <name evidence="2" type="ORF">SAMN06265222_109138</name>
</gene>
<dbReference type="Proteomes" id="UP001158067">
    <property type="component" value="Unassembled WGS sequence"/>
</dbReference>